<dbReference type="GO" id="GO:0005634">
    <property type="term" value="C:nucleus"/>
    <property type="evidence" value="ECO:0007669"/>
    <property type="project" value="UniProtKB-SubCell"/>
</dbReference>
<reference evidence="7" key="1">
    <citation type="submission" date="2022-05" db="EMBL/GenBank/DDBJ databases">
        <title>The Musa troglodytarum L. genome provides insights into the mechanism of non-climacteric behaviour and enrichment of carotenoids.</title>
        <authorList>
            <person name="Wang J."/>
        </authorList>
    </citation>
    <scope>NUCLEOTIDE SEQUENCE</scope>
    <source>
        <tissue evidence="7">Leaf</tissue>
    </source>
</reference>
<dbReference type="GO" id="GO:0043565">
    <property type="term" value="F:sequence-specific DNA binding"/>
    <property type="evidence" value="ECO:0007669"/>
    <property type="project" value="TreeGrafter"/>
</dbReference>
<dbReference type="GO" id="GO:0003700">
    <property type="term" value="F:DNA-binding transcription factor activity"/>
    <property type="evidence" value="ECO:0007669"/>
    <property type="project" value="InterPro"/>
</dbReference>
<keyword evidence="3" id="KW-0238">DNA-binding</keyword>
<keyword evidence="2" id="KW-0805">Transcription regulation</keyword>
<evidence type="ECO:0000256" key="1">
    <source>
        <dbReference type="ARBA" id="ARBA00004123"/>
    </source>
</evidence>
<dbReference type="InterPro" id="IPR005333">
    <property type="entry name" value="Transcription_factor_TCP"/>
</dbReference>
<dbReference type="PROSITE" id="PS51369">
    <property type="entry name" value="TCP"/>
    <property type="match status" value="1"/>
</dbReference>
<comment type="subcellular location">
    <subcellularLocation>
        <location evidence="1">Nucleus</location>
    </subcellularLocation>
</comment>
<organism evidence="7 8">
    <name type="scientific">Musa troglodytarum</name>
    <name type="common">fe'i banana</name>
    <dbReference type="NCBI Taxonomy" id="320322"/>
    <lineage>
        <taxon>Eukaryota</taxon>
        <taxon>Viridiplantae</taxon>
        <taxon>Streptophyta</taxon>
        <taxon>Embryophyta</taxon>
        <taxon>Tracheophyta</taxon>
        <taxon>Spermatophyta</taxon>
        <taxon>Magnoliopsida</taxon>
        <taxon>Liliopsida</taxon>
        <taxon>Zingiberales</taxon>
        <taxon>Musaceae</taxon>
        <taxon>Musa</taxon>
    </lineage>
</organism>
<keyword evidence="4" id="KW-0804">Transcription</keyword>
<evidence type="ECO:0000313" key="8">
    <source>
        <dbReference type="Proteomes" id="UP001055439"/>
    </source>
</evidence>
<protein>
    <submittedName>
        <fullName evidence="7">TCP family transcription factor</fullName>
    </submittedName>
</protein>
<dbReference type="InterPro" id="IPR017887">
    <property type="entry name" value="TF_TCP_subgr"/>
</dbReference>
<dbReference type="Proteomes" id="UP001055439">
    <property type="component" value="Chromosome 7"/>
</dbReference>
<proteinExistence type="predicted"/>
<dbReference type="OrthoDB" id="1911901at2759"/>
<evidence type="ECO:0000256" key="5">
    <source>
        <dbReference type="ARBA" id="ARBA00023242"/>
    </source>
</evidence>
<evidence type="ECO:0000256" key="4">
    <source>
        <dbReference type="ARBA" id="ARBA00023163"/>
    </source>
</evidence>
<keyword evidence="5" id="KW-0539">Nucleus</keyword>
<dbReference type="AlphaFoldDB" id="A0A9E7GS17"/>
<evidence type="ECO:0000256" key="3">
    <source>
        <dbReference type="ARBA" id="ARBA00023125"/>
    </source>
</evidence>
<gene>
    <name evidence="7" type="ORF">MUK42_12897</name>
</gene>
<accession>A0A9E7GS17</accession>
<evidence type="ECO:0000256" key="2">
    <source>
        <dbReference type="ARBA" id="ARBA00023015"/>
    </source>
</evidence>
<evidence type="ECO:0000259" key="6">
    <source>
        <dbReference type="PROSITE" id="PS51369"/>
    </source>
</evidence>
<keyword evidence="8" id="KW-1185">Reference proteome</keyword>
<dbReference type="Pfam" id="PF03634">
    <property type="entry name" value="TCP"/>
    <property type="match status" value="1"/>
</dbReference>
<dbReference type="EMBL" id="CP097509">
    <property type="protein sequence ID" value="URE20020.1"/>
    <property type="molecule type" value="Genomic_DNA"/>
</dbReference>
<dbReference type="PANTHER" id="PTHR31072">
    <property type="entry name" value="TRANSCRIPTION FACTOR TCP4-RELATED"/>
    <property type="match status" value="1"/>
</dbReference>
<evidence type="ECO:0000313" key="7">
    <source>
        <dbReference type="EMBL" id="URE20020.1"/>
    </source>
</evidence>
<name>A0A9E7GS17_9LILI</name>
<sequence length="255" mass="27015">MPTLCAARVFQLTRELGHKSDGQTIEWLLQQAEPAVIAATGSGTIPANFTSLGISLRRSGSSIATPPDFNTTTTPLTDQRIWDYVGSSDFSSDWRSSSSSSSSSVLLNFISGSVGLHASSDANNENISKRWWESALHHQQQHQMEDNQASHGRSPGTVRMVTNPNTQGMVGGGGSDGEPLWAFPQVGSSTMFRGPVSSGLHFMKSPTSMAFLPSRELGLHPGGRGGGEGHMGIMAAPDSTSMPPNTSQAMRSGPQ</sequence>
<feature type="domain" description="TCP" evidence="6">
    <location>
        <begin position="1"/>
        <end position="39"/>
    </location>
</feature>
<dbReference type="PANTHER" id="PTHR31072:SF91">
    <property type="entry name" value="TRANSCRIPTION FACTOR TCP6"/>
    <property type="match status" value="1"/>
</dbReference>